<comment type="caution">
    <text evidence="1">The sequence shown here is derived from an EMBL/GenBank/DDBJ whole genome shotgun (WGS) entry which is preliminary data.</text>
</comment>
<proteinExistence type="predicted"/>
<evidence type="ECO:0000313" key="2">
    <source>
        <dbReference type="Proteomes" id="UP000290174"/>
    </source>
</evidence>
<name>A0A4Q0Q3F4_9BRAD</name>
<dbReference type="InterPro" id="IPR029045">
    <property type="entry name" value="ClpP/crotonase-like_dom_sf"/>
</dbReference>
<reference evidence="1 2" key="1">
    <citation type="submission" date="2018-11" db="EMBL/GenBank/DDBJ databases">
        <title>Bradyrhizobium sp. nov., isolated from effective nodules of peanut in China.</title>
        <authorList>
            <person name="Li Y."/>
        </authorList>
    </citation>
    <scope>NUCLEOTIDE SEQUENCE [LARGE SCALE GENOMIC DNA]</scope>
    <source>
        <strain evidence="1 2">CCBAU 51770</strain>
    </source>
</reference>
<dbReference type="GO" id="GO:0016853">
    <property type="term" value="F:isomerase activity"/>
    <property type="evidence" value="ECO:0007669"/>
    <property type="project" value="UniProtKB-KW"/>
</dbReference>
<gene>
    <name evidence="1" type="ORF">EAS61_42005</name>
</gene>
<dbReference type="Gene3D" id="3.90.226.10">
    <property type="entry name" value="2-enoyl-CoA Hydratase, Chain A, domain 1"/>
    <property type="match status" value="1"/>
</dbReference>
<dbReference type="AlphaFoldDB" id="A0A4Q0Q3F4"/>
<dbReference type="EMBL" id="RKMK01000122">
    <property type="protein sequence ID" value="RXG83532.1"/>
    <property type="molecule type" value="Genomic_DNA"/>
</dbReference>
<protein>
    <submittedName>
        <fullName evidence="1">Enoyl-CoA hydratase/isomerase family protein</fullName>
    </submittedName>
</protein>
<accession>A0A4Q0Q3F4</accession>
<organism evidence="1 2">
    <name type="scientific">Bradyrhizobium zhanjiangense</name>
    <dbReference type="NCBI Taxonomy" id="1325107"/>
    <lineage>
        <taxon>Bacteria</taxon>
        <taxon>Pseudomonadati</taxon>
        <taxon>Pseudomonadota</taxon>
        <taxon>Alphaproteobacteria</taxon>
        <taxon>Hyphomicrobiales</taxon>
        <taxon>Nitrobacteraceae</taxon>
        <taxon>Bradyrhizobium</taxon>
    </lineage>
</organism>
<dbReference type="InterPro" id="IPR001753">
    <property type="entry name" value="Enoyl-CoA_hydra/iso"/>
</dbReference>
<dbReference type="PANTHER" id="PTHR11941:SF54">
    <property type="entry name" value="ENOYL-COA HYDRATASE, MITOCHONDRIAL"/>
    <property type="match status" value="1"/>
</dbReference>
<dbReference type="CDD" id="cd06558">
    <property type="entry name" value="crotonase-like"/>
    <property type="match status" value="1"/>
</dbReference>
<dbReference type="Pfam" id="PF00378">
    <property type="entry name" value="ECH_1"/>
    <property type="match status" value="1"/>
</dbReference>
<sequence>MVGPLEIATDLTLLHPDVKIGVLRGSPVNHPKYQGQRVFSSGINLTRIYQGKQSYLSFLFRSMGLHNKLYRGVLVEDEPDHLGIPIEEPERTWEKLWIAAVDKFAIGGGCQLLLVVDYVIAEAGSYFNLPARKEGFLPGAANMRLPRFVGERLAREAMLFDRMFYADTPEGRLIANEVVAADEMDLAVSRCIGRAVGSGMVSPGANRKAIRQQTEPLEALRKYLTTYAFEQAFLHLSDQLIVNLERHWNARQRKL</sequence>
<dbReference type="GO" id="GO:0006635">
    <property type="term" value="P:fatty acid beta-oxidation"/>
    <property type="evidence" value="ECO:0007669"/>
    <property type="project" value="TreeGrafter"/>
</dbReference>
<dbReference type="SUPFAM" id="SSF52096">
    <property type="entry name" value="ClpP/crotonase"/>
    <property type="match status" value="1"/>
</dbReference>
<dbReference type="Proteomes" id="UP000290174">
    <property type="component" value="Unassembled WGS sequence"/>
</dbReference>
<keyword evidence="1" id="KW-0413">Isomerase</keyword>
<evidence type="ECO:0000313" key="1">
    <source>
        <dbReference type="EMBL" id="RXG83532.1"/>
    </source>
</evidence>
<dbReference type="PANTHER" id="PTHR11941">
    <property type="entry name" value="ENOYL-COA HYDRATASE-RELATED"/>
    <property type="match status" value="1"/>
</dbReference>